<dbReference type="AlphaFoldDB" id="W7QIN4"/>
<dbReference type="RefSeq" id="WP_035013108.1">
    <property type="nucleotide sequence ID" value="NZ_ARZY01000003.1"/>
</dbReference>
<protein>
    <submittedName>
        <fullName evidence="2">Uncharacterized protein</fullName>
    </submittedName>
</protein>
<reference evidence="2 3" key="1">
    <citation type="journal article" date="2014" name="Genome Announc.">
        <title>Draft Genome Sequence of the Agar-Degrading Bacterium Catenovulum sp. Strain DS-2, Isolated from Intestines of Haliotis diversicolor.</title>
        <authorList>
            <person name="Shan D."/>
            <person name="Li X."/>
            <person name="Gu Z."/>
            <person name="Wei G."/>
            <person name="Gao Z."/>
            <person name="Shao Z."/>
        </authorList>
    </citation>
    <scope>NUCLEOTIDE SEQUENCE [LARGE SCALE GENOMIC DNA]</scope>
    <source>
        <strain evidence="2 3">DS-2</strain>
    </source>
</reference>
<evidence type="ECO:0000313" key="2">
    <source>
        <dbReference type="EMBL" id="EWH11711.1"/>
    </source>
</evidence>
<dbReference type="Pfam" id="PF04337">
    <property type="entry name" value="DUF480"/>
    <property type="match status" value="1"/>
</dbReference>
<sequence>MKLELSAEQVRVLGVMLEKQITTPDQYPMSINAITTACNQKSNRDPVVQYSEVDVQNVVDELIQQRLLADAGPSGRVNKYRHRFYGSEFSAFNFDSAQAAILCLLFVRGPQTPGELRTRSQRLNPFNDVGQVEACLNELANAEDGPFVVKLAREPGKREHRFGHLFSGEVAEVVTEAHSLSQNSVASTNSTVSIEEFEQLKAQVNQLTVELAELKQQLGAD</sequence>
<accession>W7QIN4</accession>
<dbReference type="PANTHER" id="PTHR38768:SF1">
    <property type="entry name" value="UPF0502 PROTEIN YCEH"/>
    <property type="match status" value="1"/>
</dbReference>
<dbReference type="HAMAP" id="MF_01584">
    <property type="entry name" value="UPF0502"/>
    <property type="match status" value="1"/>
</dbReference>
<dbReference type="PATRIC" id="fig|1328313.3.peg.577"/>
<dbReference type="EMBL" id="ARZY01000003">
    <property type="protein sequence ID" value="EWH11711.1"/>
    <property type="molecule type" value="Genomic_DNA"/>
</dbReference>
<comment type="similarity">
    <text evidence="1">Belongs to the UPF0502 family.</text>
</comment>
<gene>
    <name evidence="2" type="ORF">DS2_02770</name>
</gene>
<evidence type="ECO:0000313" key="3">
    <source>
        <dbReference type="Proteomes" id="UP000019276"/>
    </source>
</evidence>
<dbReference type="PANTHER" id="PTHR38768">
    <property type="entry name" value="UPF0502 PROTEIN YCEH"/>
    <property type="match status" value="1"/>
</dbReference>
<dbReference type="Gene3D" id="1.10.10.10">
    <property type="entry name" value="Winged helix-like DNA-binding domain superfamily/Winged helix DNA-binding domain"/>
    <property type="match status" value="2"/>
</dbReference>
<name>W7QIN4_9ALTE</name>
<keyword evidence="3" id="KW-1185">Reference proteome</keyword>
<dbReference type="SUPFAM" id="SSF46785">
    <property type="entry name" value="Winged helix' DNA-binding domain"/>
    <property type="match status" value="2"/>
</dbReference>
<dbReference type="InterPro" id="IPR036390">
    <property type="entry name" value="WH_DNA-bd_sf"/>
</dbReference>
<dbReference type="InterPro" id="IPR007432">
    <property type="entry name" value="DUF480"/>
</dbReference>
<dbReference type="OrthoDB" id="9784785at2"/>
<comment type="caution">
    <text evidence="2">The sequence shown here is derived from an EMBL/GenBank/DDBJ whole genome shotgun (WGS) entry which is preliminary data.</text>
</comment>
<dbReference type="InterPro" id="IPR036388">
    <property type="entry name" value="WH-like_DNA-bd_sf"/>
</dbReference>
<organism evidence="2 3">
    <name type="scientific">Catenovulum agarivorans DS-2</name>
    <dbReference type="NCBI Taxonomy" id="1328313"/>
    <lineage>
        <taxon>Bacteria</taxon>
        <taxon>Pseudomonadati</taxon>
        <taxon>Pseudomonadota</taxon>
        <taxon>Gammaproteobacteria</taxon>
        <taxon>Alteromonadales</taxon>
        <taxon>Alteromonadaceae</taxon>
        <taxon>Catenovulum</taxon>
    </lineage>
</organism>
<proteinExistence type="inferred from homology"/>
<evidence type="ECO:0000256" key="1">
    <source>
        <dbReference type="HAMAP-Rule" id="MF_01584"/>
    </source>
</evidence>
<dbReference type="Proteomes" id="UP000019276">
    <property type="component" value="Unassembled WGS sequence"/>
</dbReference>
<dbReference type="eggNOG" id="COG3132">
    <property type="taxonomic scope" value="Bacteria"/>
</dbReference>